<keyword evidence="14" id="KW-1185">Reference proteome</keyword>
<dbReference type="Pfam" id="PF01529">
    <property type="entry name" value="DHHC"/>
    <property type="match status" value="1"/>
</dbReference>
<evidence type="ECO:0000256" key="5">
    <source>
        <dbReference type="ARBA" id="ARBA00023136"/>
    </source>
</evidence>
<evidence type="ECO:0000259" key="12">
    <source>
        <dbReference type="Pfam" id="PF01529"/>
    </source>
</evidence>
<evidence type="ECO:0000256" key="9">
    <source>
        <dbReference type="ARBA" id="ARBA00038298"/>
    </source>
</evidence>
<proteinExistence type="inferred from homology"/>
<evidence type="ECO:0000256" key="11">
    <source>
        <dbReference type="RuleBase" id="RU079119"/>
    </source>
</evidence>
<dbReference type="InterPro" id="IPR001594">
    <property type="entry name" value="Palmitoyltrfase_DHHC"/>
</dbReference>
<dbReference type="OMA" id="CALINRC"/>
<dbReference type="GO" id="GO:0005783">
    <property type="term" value="C:endoplasmic reticulum"/>
    <property type="evidence" value="ECO:0007669"/>
    <property type="project" value="TreeGrafter"/>
</dbReference>
<evidence type="ECO:0000313" key="13">
    <source>
        <dbReference type="EMBL" id="RFU23663.1"/>
    </source>
</evidence>
<dbReference type="STRING" id="5539.A0A3E2GSD0"/>
<dbReference type="PANTHER" id="PTHR22883:SF23">
    <property type="entry name" value="PALMITOYLTRANSFERASE ZDHHC6"/>
    <property type="match status" value="1"/>
</dbReference>
<dbReference type="PROSITE" id="PS50216">
    <property type="entry name" value="DHHC"/>
    <property type="match status" value="1"/>
</dbReference>
<accession>A0A3E2GSD0</accession>
<keyword evidence="4 11" id="KW-1133">Transmembrane helix</keyword>
<name>A0A3E2GSD0_SCYLI</name>
<dbReference type="GO" id="GO:0019706">
    <property type="term" value="F:protein-cysteine S-palmitoyltransferase activity"/>
    <property type="evidence" value="ECO:0007669"/>
    <property type="project" value="UniProtKB-EC"/>
</dbReference>
<comment type="catalytic activity">
    <reaction evidence="10 11">
        <text>L-cysteinyl-[protein] + hexadecanoyl-CoA = S-hexadecanoyl-L-cysteinyl-[protein] + CoA</text>
        <dbReference type="Rhea" id="RHEA:36683"/>
        <dbReference type="Rhea" id="RHEA-COMP:10131"/>
        <dbReference type="Rhea" id="RHEA-COMP:11032"/>
        <dbReference type="ChEBI" id="CHEBI:29950"/>
        <dbReference type="ChEBI" id="CHEBI:57287"/>
        <dbReference type="ChEBI" id="CHEBI:57379"/>
        <dbReference type="ChEBI" id="CHEBI:74151"/>
        <dbReference type="EC" id="2.3.1.225"/>
    </reaction>
</comment>
<keyword evidence="5 11" id="KW-0472">Membrane</keyword>
<sequence>MPQSGRGIERPYKTVVVVMERALFPSNLSQTAVTSTNGEAKMQTRAEKSRLAANLWTARIVPAVLTGAVAYATYVLVALLCVNYLLVNHHEHGSAIAILVIYFLLLTLLTCAFLRLTYLTTFDPPYVPLGIKHSDEGVKRVHHSRKSQERHGYIESHQYAPADPVRTPNNDPDSPGLEHFYTRDVFVCEADGRPRWCSSCANWKPDRAHHCALINRCILKMDHYCPWVGGPIGENTFKFFIQFTGYAALYCINVLIVMAYYIHRQLSSE</sequence>
<keyword evidence="6" id="KW-0564">Palmitate</keyword>
<dbReference type="AlphaFoldDB" id="A0A3E2GSD0"/>
<dbReference type="Proteomes" id="UP000258309">
    <property type="component" value="Unassembled WGS sequence"/>
</dbReference>
<dbReference type="EMBL" id="NCSJ02000666">
    <property type="protein sequence ID" value="RFU23663.1"/>
    <property type="molecule type" value="Genomic_DNA"/>
</dbReference>
<feature type="transmembrane region" description="Helical" evidence="11">
    <location>
        <begin position="239"/>
        <end position="262"/>
    </location>
</feature>
<dbReference type="OrthoDB" id="331948at2759"/>
<comment type="subcellular location">
    <subcellularLocation>
        <location evidence="1">Membrane</location>
        <topology evidence="1">Multi-pass membrane protein</topology>
    </subcellularLocation>
</comment>
<dbReference type="GO" id="GO:0006612">
    <property type="term" value="P:protein targeting to membrane"/>
    <property type="evidence" value="ECO:0007669"/>
    <property type="project" value="TreeGrafter"/>
</dbReference>
<protein>
    <recommendedName>
        <fullName evidence="11">Palmitoyltransferase</fullName>
        <ecNumber evidence="11">2.3.1.225</ecNumber>
    </recommendedName>
</protein>
<evidence type="ECO:0000256" key="4">
    <source>
        <dbReference type="ARBA" id="ARBA00022989"/>
    </source>
</evidence>
<dbReference type="PANTHER" id="PTHR22883">
    <property type="entry name" value="ZINC FINGER DHHC DOMAIN CONTAINING PROTEIN"/>
    <property type="match status" value="1"/>
</dbReference>
<dbReference type="EC" id="2.3.1.225" evidence="11"/>
<evidence type="ECO:0000256" key="10">
    <source>
        <dbReference type="ARBA" id="ARBA00048048"/>
    </source>
</evidence>
<evidence type="ECO:0000256" key="2">
    <source>
        <dbReference type="ARBA" id="ARBA00022679"/>
    </source>
</evidence>
<organism evidence="13 14">
    <name type="scientific">Scytalidium lignicola</name>
    <name type="common">Hyphomycete</name>
    <dbReference type="NCBI Taxonomy" id="5539"/>
    <lineage>
        <taxon>Eukaryota</taxon>
        <taxon>Fungi</taxon>
        <taxon>Dikarya</taxon>
        <taxon>Ascomycota</taxon>
        <taxon>Pezizomycotina</taxon>
        <taxon>Leotiomycetes</taxon>
        <taxon>Leotiomycetes incertae sedis</taxon>
        <taxon>Scytalidium</taxon>
    </lineage>
</organism>
<feature type="transmembrane region" description="Helical" evidence="11">
    <location>
        <begin position="60"/>
        <end position="87"/>
    </location>
</feature>
<evidence type="ECO:0000313" key="14">
    <source>
        <dbReference type="Proteomes" id="UP000258309"/>
    </source>
</evidence>
<keyword evidence="7" id="KW-0449">Lipoprotein</keyword>
<evidence type="ECO:0000256" key="6">
    <source>
        <dbReference type="ARBA" id="ARBA00023139"/>
    </source>
</evidence>
<keyword evidence="3 11" id="KW-0812">Transmembrane</keyword>
<feature type="non-terminal residue" evidence="13">
    <location>
        <position position="1"/>
    </location>
</feature>
<reference evidence="13 14" key="1">
    <citation type="submission" date="2018-05" db="EMBL/GenBank/DDBJ databases">
        <title>Draft genome sequence of Scytalidium lignicola DSM 105466, a ubiquitous saprotrophic fungus.</title>
        <authorList>
            <person name="Buettner E."/>
            <person name="Gebauer A.M."/>
            <person name="Hofrichter M."/>
            <person name="Liers C."/>
            <person name="Kellner H."/>
        </authorList>
    </citation>
    <scope>NUCLEOTIDE SEQUENCE [LARGE SCALE GENOMIC DNA]</scope>
    <source>
        <strain evidence="13 14">DSM 105466</strain>
    </source>
</reference>
<dbReference type="InterPro" id="IPR039859">
    <property type="entry name" value="PFA4/ZDH16/20/ERF2-like"/>
</dbReference>
<keyword evidence="2 11" id="KW-0808">Transferase</keyword>
<feature type="transmembrane region" description="Helical" evidence="11">
    <location>
        <begin position="94"/>
        <end position="118"/>
    </location>
</feature>
<keyword evidence="8 11" id="KW-0012">Acyltransferase</keyword>
<comment type="similarity">
    <text evidence="9">Belongs to the DHHC palmitoyltransferase family. PFA5 subfamily.</text>
</comment>
<evidence type="ECO:0000256" key="3">
    <source>
        <dbReference type="ARBA" id="ARBA00022692"/>
    </source>
</evidence>
<evidence type="ECO:0000256" key="7">
    <source>
        <dbReference type="ARBA" id="ARBA00023288"/>
    </source>
</evidence>
<comment type="domain">
    <text evidence="11">The DHHC domain is required for palmitoyltransferase activity.</text>
</comment>
<gene>
    <name evidence="13" type="ORF">B7463_g12675</name>
</gene>
<feature type="non-terminal residue" evidence="13">
    <location>
        <position position="269"/>
    </location>
</feature>
<evidence type="ECO:0000256" key="8">
    <source>
        <dbReference type="ARBA" id="ARBA00023315"/>
    </source>
</evidence>
<dbReference type="GO" id="GO:0005794">
    <property type="term" value="C:Golgi apparatus"/>
    <property type="evidence" value="ECO:0007669"/>
    <property type="project" value="TreeGrafter"/>
</dbReference>
<dbReference type="GO" id="GO:0016020">
    <property type="term" value="C:membrane"/>
    <property type="evidence" value="ECO:0007669"/>
    <property type="project" value="UniProtKB-SubCell"/>
</dbReference>
<feature type="domain" description="Palmitoyltransferase DHHC" evidence="12">
    <location>
        <begin position="193"/>
        <end position="267"/>
    </location>
</feature>
<comment type="caution">
    <text evidence="13">The sequence shown here is derived from an EMBL/GenBank/DDBJ whole genome shotgun (WGS) entry which is preliminary data.</text>
</comment>
<evidence type="ECO:0000256" key="1">
    <source>
        <dbReference type="ARBA" id="ARBA00004141"/>
    </source>
</evidence>